<name>A0A4Q7XLT4_9ACTN</name>
<dbReference type="Proteomes" id="UP000292027">
    <property type="component" value="Unassembled WGS sequence"/>
</dbReference>
<keyword evidence="7" id="KW-1185">Reference proteome</keyword>
<accession>A0A4Q7XLT4</accession>
<evidence type="ECO:0000313" key="6">
    <source>
        <dbReference type="EMBL" id="RZU24538.1"/>
    </source>
</evidence>
<dbReference type="Gene3D" id="3.10.180.10">
    <property type="entry name" value="2,3-Dihydroxybiphenyl 1,2-Dioxygenase, domain 1"/>
    <property type="match status" value="1"/>
</dbReference>
<dbReference type="InterPro" id="IPR000182">
    <property type="entry name" value="GNAT_dom"/>
</dbReference>
<feature type="domain" description="VOC" evidence="5">
    <location>
        <begin position="173"/>
        <end position="286"/>
    </location>
</feature>
<keyword evidence="1" id="KW-0808">Transferase</keyword>
<dbReference type="PANTHER" id="PTHR43792">
    <property type="entry name" value="GNAT FAMILY, PUTATIVE (AFU_ORTHOLOGUE AFUA_3G00765)-RELATED-RELATED"/>
    <property type="match status" value="1"/>
</dbReference>
<reference evidence="6 7" key="1">
    <citation type="journal article" date="2015" name="Stand. Genomic Sci.">
        <title>Genomic Encyclopedia of Bacterial and Archaeal Type Strains, Phase III: the genomes of soil and plant-associated and newly described type strains.</title>
        <authorList>
            <person name="Whitman W.B."/>
            <person name="Woyke T."/>
            <person name="Klenk H.P."/>
            <person name="Zhou Y."/>
            <person name="Lilburn T.G."/>
            <person name="Beck B.J."/>
            <person name="De Vos P."/>
            <person name="Vandamme P."/>
            <person name="Eisen J.A."/>
            <person name="Garrity G."/>
            <person name="Hugenholtz P."/>
            <person name="Kyrpides N.C."/>
        </authorList>
    </citation>
    <scope>NUCLEOTIDE SEQUENCE [LARGE SCALE GENOMIC DNA]</scope>
    <source>
        <strain evidence="6 7">VKM Ac-2540</strain>
    </source>
</reference>
<dbReference type="GO" id="GO:0016747">
    <property type="term" value="F:acyltransferase activity, transferring groups other than amino-acyl groups"/>
    <property type="evidence" value="ECO:0007669"/>
    <property type="project" value="InterPro"/>
</dbReference>
<dbReference type="AlphaFoldDB" id="A0A4Q7XLT4"/>
<dbReference type="PROSITE" id="PS51186">
    <property type="entry name" value="GNAT"/>
    <property type="match status" value="1"/>
</dbReference>
<gene>
    <name evidence="6" type="ORF">EV645_0181</name>
</gene>
<dbReference type="PANTHER" id="PTHR43792:SF8">
    <property type="entry name" value="[RIBOSOMAL PROTEIN US5]-ALANINE N-ACETYLTRANSFERASE"/>
    <property type="match status" value="1"/>
</dbReference>
<evidence type="ECO:0000259" key="4">
    <source>
        <dbReference type="PROSITE" id="PS51186"/>
    </source>
</evidence>
<dbReference type="EMBL" id="SHKR01000001">
    <property type="protein sequence ID" value="RZU24538.1"/>
    <property type="molecule type" value="Genomic_DNA"/>
</dbReference>
<proteinExistence type="inferred from homology"/>
<evidence type="ECO:0000313" key="7">
    <source>
        <dbReference type="Proteomes" id="UP000292027"/>
    </source>
</evidence>
<dbReference type="Gene3D" id="3.40.630.30">
    <property type="match status" value="1"/>
</dbReference>
<dbReference type="OrthoDB" id="3681341at2"/>
<comment type="caution">
    <text evidence="6">The sequence shown here is derived from an EMBL/GenBank/DDBJ whole genome shotgun (WGS) entry which is preliminary data.</text>
</comment>
<feature type="domain" description="N-acetyltransferase" evidence="4">
    <location>
        <begin position="7"/>
        <end position="167"/>
    </location>
</feature>
<dbReference type="InterPro" id="IPR016181">
    <property type="entry name" value="Acyl_CoA_acyltransferase"/>
</dbReference>
<comment type="similarity">
    <text evidence="3">Belongs to the acetyltransferase family. RimJ subfamily.</text>
</comment>
<keyword evidence="2" id="KW-0012">Acyltransferase</keyword>
<evidence type="ECO:0000256" key="2">
    <source>
        <dbReference type="ARBA" id="ARBA00023315"/>
    </source>
</evidence>
<dbReference type="InterPro" id="IPR029068">
    <property type="entry name" value="Glyas_Bleomycin-R_OHBP_Dase"/>
</dbReference>
<dbReference type="InterPro" id="IPR051531">
    <property type="entry name" value="N-acetyltransferase"/>
</dbReference>
<evidence type="ECO:0000256" key="3">
    <source>
        <dbReference type="ARBA" id="ARBA00038502"/>
    </source>
</evidence>
<dbReference type="SUPFAM" id="SSF55729">
    <property type="entry name" value="Acyl-CoA N-acyltransferases (Nat)"/>
    <property type="match status" value="1"/>
</dbReference>
<dbReference type="InterPro" id="IPR037523">
    <property type="entry name" value="VOC_core"/>
</dbReference>
<dbReference type="Pfam" id="PF13302">
    <property type="entry name" value="Acetyltransf_3"/>
    <property type="match status" value="1"/>
</dbReference>
<organism evidence="6 7">
    <name type="scientific">Kribbella rubisoli</name>
    <dbReference type="NCBI Taxonomy" id="3075929"/>
    <lineage>
        <taxon>Bacteria</taxon>
        <taxon>Bacillati</taxon>
        <taxon>Actinomycetota</taxon>
        <taxon>Actinomycetes</taxon>
        <taxon>Propionibacteriales</taxon>
        <taxon>Kribbellaceae</taxon>
        <taxon>Kribbella</taxon>
    </lineage>
</organism>
<sequence>MLETARLDLVEFEMERDLPALHAMFSDPEWARGGYMTPATSESESRERLEREFGDNGGWTWVLRVRPDQTAVGVIAVFSDQGSSIRGLSWYLQRDRWGAGLMSEAARAVVDNLLDQPSITGVEAWIDSRNVRSIAVARHAGLDLVGRLPRTLDGEIAQSVVMGRAAKPTDPTTFAIMPVLEVRDVAGTARLLCELLGLQIRFELKDVVHLGFTEWNGQSGLEVRRATGAISPATITFEVGVLVDPLYAAARAAGLVESTAPEDMSWYRRTFTLVFPEGHRLTISGPVSGS</sequence>
<dbReference type="PROSITE" id="PS51819">
    <property type="entry name" value="VOC"/>
    <property type="match status" value="1"/>
</dbReference>
<dbReference type="RefSeq" id="WP_157996980.1">
    <property type="nucleotide sequence ID" value="NZ_SHKR01000001.1"/>
</dbReference>
<evidence type="ECO:0000256" key="1">
    <source>
        <dbReference type="ARBA" id="ARBA00022679"/>
    </source>
</evidence>
<dbReference type="SUPFAM" id="SSF54593">
    <property type="entry name" value="Glyoxalase/Bleomycin resistance protein/Dihydroxybiphenyl dioxygenase"/>
    <property type="match status" value="1"/>
</dbReference>
<evidence type="ECO:0000259" key="5">
    <source>
        <dbReference type="PROSITE" id="PS51819"/>
    </source>
</evidence>
<protein>
    <submittedName>
        <fullName evidence="6">RimJ/RimL family protein N-acetyltransferase</fullName>
    </submittedName>
</protein>